<dbReference type="Proteomes" id="UP000464214">
    <property type="component" value="Chromosome"/>
</dbReference>
<feature type="domain" description="PBP" evidence="5">
    <location>
        <begin position="43"/>
        <end position="287"/>
    </location>
</feature>
<dbReference type="GO" id="GO:0006817">
    <property type="term" value="P:phosphate ion transport"/>
    <property type="evidence" value="ECO:0007669"/>
    <property type="project" value="UniProtKB-UniRule"/>
</dbReference>
<dbReference type="PANTHER" id="PTHR30570:SF1">
    <property type="entry name" value="PHOSPHATE-BINDING PROTEIN PSTS"/>
    <property type="match status" value="1"/>
</dbReference>
<evidence type="ECO:0000313" key="6">
    <source>
        <dbReference type="EMBL" id="QHL85936.1"/>
    </source>
</evidence>
<dbReference type="Gene3D" id="3.40.190.10">
    <property type="entry name" value="Periplasmic binding protein-like II"/>
    <property type="match status" value="2"/>
</dbReference>
<dbReference type="InterPro" id="IPR024370">
    <property type="entry name" value="PBP_domain"/>
</dbReference>
<dbReference type="PANTHER" id="PTHR30570">
    <property type="entry name" value="PERIPLASMIC PHOSPHATE BINDING COMPONENT OF PHOSPHATE ABC TRANSPORTER"/>
    <property type="match status" value="1"/>
</dbReference>
<keyword evidence="3" id="KW-0732">Signal</keyword>
<dbReference type="GO" id="GO:0042301">
    <property type="term" value="F:phosphate ion binding"/>
    <property type="evidence" value="ECO:0007669"/>
    <property type="project" value="UniProtKB-UniRule"/>
</dbReference>
<evidence type="ECO:0000256" key="1">
    <source>
        <dbReference type="ARBA" id="ARBA00008725"/>
    </source>
</evidence>
<name>A0A6P1NPV2_9BACT</name>
<dbReference type="PROSITE" id="PS51257">
    <property type="entry name" value="PROKAR_LIPOPROTEIN"/>
    <property type="match status" value="1"/>
</dbReference>
<evidence type="ECO:0000256" key="2">
    <source>
        <dbReference type="ARBA" id="ARBA00022448"/>
    </source>
</evidence>
<dbReference type="AlphaFoldDB" id="A0A6P1NPV2"/>
<dbReference type="NCBIfam" id="TIGR02136">
    <property type="entry name" value="ptsS_2"/>
    <property type="match status" value="1"/>
</dbReference>
<proteinExistence type="inferred from homology"/>
<organism evidence="6 7">
    <name type="scientific">Nibribacter ruber</name>
    <dbReference type="NCBI Taxonomy" id="2698458"/>
    <lineage>
        <taxon>Bacteria</taxon>
        <taxon>Pseudomonadati</taxon>
        <taxon>Bacteroidota</taxon>
        <taxon>Cytophagia</taxon>
        <taxon>Cytophagales</taxon>
        <taxon>Hymenobacteraceae</taxon>
        <taxon>Nibribacter</taxon>
    </lineage>
</organism>
<dbReference type="CDD" id="cd13653">
    <property type="entry name" value="PBP2_phosphate_like_1"/>
    <property type="match status" value="1"/>
</dbReference>
<dbReference type="KEGG" id="nib:GU926_00150"/>
<evidence type="ECO:0000256" key="3">
    <source>
        <dbReference type="ARBA" id="ARBA00022729"/>
    </source>
</evidence>
<accession>A0A6P1NPV2</accession>
<keyword evidence="2 4" id="KW-0813">Transport</keyword>
<dbReference type="EMBL" id="CP047897">
    <property type="protein sequence ID" value="QHL85936.1"/>
    <property type="molecule type" value="Genomic_DNA"/>
</dbReference>
<evidence type="ECO:0000259" key="5">
    <source>
        <dbReference type="Pfam" id="PF12849"/>
    </source>
</evidence>
<dbReference type="InterPro" id="IPR050811">
    <property type="entry name" value="Phosphate_ABC_transporter"/>
</dbReference>
<dbReference type="SUPFAM" id="SSF53850">
    <property type="entry name" value="Periplasmic binding protein-like II"/>
    <property type="match status" value="1"/>
</dbReference>
<comment type="similarity">
    <text evidence="1 4">Belongs to the PstS family.</text>
</comment>
<keyword evidence="4" id="KW-0592">Phosphate transport</keyword>
<sequence>MKTTFQSFGTQAASLFLAATLLVSCGKGGDQKAENVEADKTSGNATTTTAITIKGSDTVLPLAQQEAERYMAQHKDASITIVGGGTGVGVSALMEGTTDIAMASRELKTKEKLELKGAKKDIQEALIAYDALSVIVNPKNKVSQLTREQLEGIFTGKITNWKEVGGADAKVVAYSRETSSGTYEFFKEHVLDKKNYANNILMMPATGSIVQSVGQTEGAIGYIGLAYESPEVKSLAVSYDQGKTYVKPSVAAAQDKSYPVSRPLFFFYDASSESKVKPFIDYILSPEGQKTVLEIGYVPLNK</sequence>
<dbReference type="RefSeq" id="WP_160687851.1">
    <property type="nucleotide sequence ID" value="NZ_CP047897.1"/>
</dbReference>
<dbReference type="Pfam" id="PF12849">
    <property type="entry name" value="PBP_like_2"/>
    <property type="match status" value="1"/>
</dbReference>
<evidence type="ECO:0000313" key="7">
    <source>
        <dbReference type="Proteomes" id="UP000464214"/>
    </source>
</evidence>
<dbReference type="InterPro" id="IPR011862">
    <property type="entry name" value="Phos-bd"/>
</dbReference>
<reference evidence="6 7" key="1">
    <citation type="submission" date="2020-01" db="EMBL/GenBank/DDBJ databases">
        <authorList>
            <person name="Kim M."/>
        </authorList>
    </citation>
    <scope>NUCLEOTIDE SEQUENCE [LARGE SCALE GENOMIC DNA]</scope>
    <source>
        <strain evidence="6 7">BT10</strain>
    </source>
</reference>
<evidence type="ECO:0000256" key="4">
    <source>
        <dbReference type="RuleBase" id="RU367119"/>
    </source>
</evidence>
<protein>
    <recommendedName>
        <fullName evidence="4">Phosphate-binding protein</fullName>
    </recommendedName>
</protein>
<keyword evidence="7" id="KW-1185">Reference proteome</keyword>
<comment type="function">
    <text evidence="4">Involved in the system for phosphate transport across the cytoplasmic membrane.</text>
</comment>
<gene>
    <name evidence="6" type="primary">pstS</name>
    <name evidence="6" type="ORF">GU926_00150</name>
</gene>